<evidence type="ECO:0000256" key="1">
    <source>
        <dbReference type="SAM" id="Phobius"/>
    </source>
</evidence>
<dbReference type="RefSeq" id="WP_145379193.1">
    <property type="nucleotide sequence ID" value="NZ_CP036276.1"/>
</dbReference>
<gene>
    <name evidence="2" type="ORF">Mal52_52260</name>
</gene>
<keyword evidence="1" id="KW-1133">Transmembrane helix</keyword>
<keyword evidence="1" id="KW-0812">Transmembrane</keyword>
<name>A0A517ZW66_9PLAN</name>
<protein>
    <submittedName>
        <fullName evidence="2">Uncharacterized protein</fullName>
    </submittedName>
</protein>
<feature type="transmembrane region" description="Helical" evidence="1">
    <location>
        <begin position="140"/>
        <end position="162"/>
    </location>
</feature>
<dbReference type="EMBL" id="CP036276">
    <property type="protein sequence ID" value="QDU46704.1"/>
    <property type="molecule type" value="Genomic_DNA"/>
</dbReference>
<feature type="transmembrane region" description="Helical" evidence="1">
    <location>
        <begin position="18"/>
        <end position="37"/>
    </location>
</feature>
<feature type="transmembrane region" description="Helical" evidence="1">
    <location>
        <begin position="100"/>
        <end position="120"/>
    </location>
</feature>
<feature type="transmembrane region" description="Helical" evidence="1">
    <location>
        <begin position="43"/>
        <end position="61"/>
    </location>
</feature>
<keyword evidence="1" id="KW-0472">Membrane</keyword>
<organism evidence="2 3">
    <name type="scientific">Symmachiella dynata</name>
    <dbReference type="NCBI Taxonomy" id="2527995"/>
    <lineage>
        <taxon>Bacteria</taxon>
        <taxon>Pseudomonadati</taxon>
        <taxon>Planctomycetota</taxon>
        <taxon>Planctomycetia</taxon>
        <taxon>Planctomycetales</taxon>
        <taxon>Planctomycetaceae</taxon>
        <taxon>Symmachiella</taxon>
    </lineage>
</organism>
<reference evidence="2 3" key="1">
    <citation type="submission" date="2019-02" db="EMBL/GenBank/DDBJ databases">
        <title>Deep-cultivation of Planctomycetes and their phenomic and genomic characterization uncovers novel biology.</title>
        <authorList>
            <person name="Wiegand S."/>
            <person name="Jogler M."/>
            <person name="Boedeker C."/>
            <person name="Pinto D."/>
            <person name="Vollmers J."/>
            <person name="Rivas-Marin E."/>
            <person name="Kohn T."/>
            <person name="Peeters S.H."/>
            <person name="Heuer A."/>
            <person name="Rast P."/>
            <person name="Oberbeckmann S."/>
            <person name="Bunk B."/>
            <person name="Jeske O."/>
            <person name="Meyerdierks A."/>
            <person name="Storesund J.E."/>
            <person name="Kallscheuer N."/>
            <person name="Luecker S."/>
            <person name="Lage O.M."/>
            <person name="Pohl T."/>
            <person name="Merkel B.J."/>
            <person name="Hornburger P."/>
            <person name="Mueller R.-W."/>
            <person name="Bruemmer F."/>
            <person name="Labrenz M."/>
            <person name="Spormann A.M."/>
            <person name="Op den Camp H."/>
            <person name="Overmann J."/>
            <person name="Amann R."/>
            <person name="Jetten M.S.M."/>
            <person name="Mascher T."/>
            <person name="Medema M.H."/>
            <person name="Devos D.P."/>
            <person name="Kaster A.-K."/>
            <person name="Ovreas L."/>
            <person name="Rohde M."/>
            <person name="Galperin M.Y."/>
            <person name="Jogler C."/>
        </authorList>
    </citation>
    <scope>NUCLEOTIDE SEQUENCE [LARGE SCALE GENOMIC DNA]</scope>
    <source>
        <strain evidence="2 3">Mal52</strain>
    </source>
</reference>
<dbReference type="AlphaFoldDB" id="A0A517ZW66"/>
<sequence length="188" mass="20237">MADATNSNVNYWQTAQKLLGGSFFCGLVGAMCSPWTGNGSLSVSMMMGGVIGALIGAYIAMSFEDVYIKLTAILFANHSSQANAKPPTVGFARGVNLARFACVFLMPPFLVVCSFALVGLSFVFDVFGNGHHGTLELARVLFWLVGLYFSHTFLVAAGTWIVQGISWVRIRGQNQIVAIPTHRQPPQA</sequence>
<dbReference type="Proteomes" id="UP000319383">
    <property type="component" value="Chromosome"/>
</dbReference>
<evidence type="ECO:0000313" key="2">
    <source>
        <dbReference type="EMBL" id="QDU46704.1"/>
    </source>
</evidence>
<keyword evidence="3" id="KW-1185">Reference proteome</keyword>
<accession>A0A517ZW66</accession>
<dbReference type="KEGG" id="sdyn:Mal52_52260"/>
<proteinExistence type="predicted"/>
<evidence type="ECO:0000313" key="3">
    <source>
        <dbReference type="Proteomes" id="UP000319383"/>
    </source>
</evidence>